<dbReference type="EMBL" id="JYDR01000112">
    <property type="protein sequence ID" value="KRY68400.1"/>
    <property type="molecule type" value="Genomic_DNA"/>
</dbReference>
<proteinExistence type="predicted"/>
<protein>
    <submittedName>
        <fullName evidence="1">Uncharacterized protein</fullName>
    </submittedName>
</protein>
<accession>A0A0V1E3H0</accession>
<evidence type="ECO:0000313" key="2">
    <source>
        <dbReference type="Proteomes" id="UP000054632"/>
    </source>
</evidence>
<comment type="caution">
    <text evidence="1">The sequence shown here is derived from an EMBL/GenBank/DDBJ whole genome shotgun (WGS) entry which is preliminary data.</text>
</comment>
<sequence length="59" mass="7062">MNEKKHFMLKCLPNLIFDGINSVKQELLIKIYFECLLKNKFPSKLFRLDEHFSCQNDKA</sequence>
<gene>
    <name evidence="1" type="ORF">T4A_11141</name>
</gene>
<name>A0A0V1E3H0_TRIPS</name>
<reference evidence="1 2" key="1">
    <citation type="submission" date="2015-01" db="EMBL/GenBank/DDBJ databases">
        <title>Evolution of Trichinella species and genotypes.</title>
        <authorList>
            <person name="Korhonen P.K."/>
            <person name="Edoardo P."/>
            <person name="Giuseppe L.R."/>
            <person name="Gasser R.B."/>
        </authorList>
    </citation>
    <scope>NUCLEOTIDE SEQUENCE [LARGE SCALE GENOMIC DNA]</scope>
    <source>
        <strain evidence="1">ISS13</strain>
    </source>
</reference>
<dbReference type="AlphaFoldDB" id="A0A0V1E3H0"/>
<organism evidence="1 2">
    <name type="scientific">Trichinella pseudospiralis</name>
    <name type="common">Parasitic roundworm</name>
    <dbReference type="NCBI Taxonomy" id="6337"/>
    <lineage>
        <taxon>Eukaryota</taxon>
        <taxon>Metazoa</taxon>
        <taxon>Ecdysozoa</taxon>
        <taxon>Nematoda</taxon>
        <taxon>Enoplea</taxon>
        <taxon>Dorylaimia</taxon>
        <taxon>Trichinellida</taxon>
        <taxon>Trichinellidae</taxon>
        <taxon>Trichinella</taxon>
    </lineage>
</organism>
<evidence type="ECO:0000313" key="1">
    <source>
        <dbReference type="EMBL" id="KRY68400.1"/>
    </source>
</evidence>
<dbReference type="Proteomes" id="UP000054632">
    <property type="component" value="Unassembled WGS sequence"/>
</dbReference>